<dbReference type="PROSITE" id="PS50297">
    <property type="entry name" value="ANK_REP_REGION"/>
    <property type="match status" value="1"/>
</dbReference>
<dbReference type="InterPro" id="IPR002110">
    <property type="entry name" value="Ankyrin_rpt"/>
</dbReference>
<feature type="repeat" description="ANK" evidence="3">
    <location>
        <begin position="197"/>
        <end position="229"/>
    </location>
</feature>
<dbReference type="GO" id="GO:0006355">
    <property type="term" value="P:regulation of DNA-templated transcription"/>
    <property type="evidence" value="ECO:0007669"/>
    <property type="project" value="InterPro"/>
</dbReference>
<name>A0AA40HCZ7_CNENI</name>
<dbReference type="PROSITE" id="PS50088">
    <property type="entry name" value="ANK_REPEAT"/>
    <property type="match status" value="2"/>
</dbReference>
<dbReference type="SMART" id="SM00248">
    <property type="entry name" value="ANK"/>
    <property type="match status" value="4"/>
</dbReference>
<dbReference type="GO" id="GO:0071228">
    <property type="term" value="P:cellular response to tumor cell"/>
    <property type="evidence" value="ECO:0007669"/>
    <property type="project" value="InterPro"/>
</dbReference>
<evidence type="ECO:0000256" key="2">
    <source>
        <dbReference type="ARBA" id="ARBA00023043"/>
    </source>
</evidence>
<feature type="compositionally biased region" description="Basic residues" evidence="4">
    <location>
        <begin position="382"/>
        <end position="391"/>
    </location>
</feature>
<evidence type="ECO:0000256" key="1">
    <source>
        <dbReference type="ARBA" id="ARBA00022737"/>
    </source>
</evidence>
<dbReference type="AlphaFoldDB" id="A0AA40HCZ7"/>
<keyword evidence="7" id="KW-1185">Reference proteome</keyword>
<evidence type="ECO:0000313" key="6">
    <source>
        <dbReference type="EMBL" id="KAK1328991.1"/>
    </source>
</evidence>
<organism evidence="6 7">
    <name type="scientific">Cnephaeus nilssonii</name>
    <name type="common">Northern bat</name>
    <name type="synonym">Eptesicus nilssonii</name>
    <dbReference type="NCBI Taxonomy" id="3371016"/>
    <lineage>
        <taxon>Eukaryota</taxon>
        <taxon>Metazoa</taxon>
        <taxon>Chordata</taxon>
        <taxon>Craniata</taxon>
        <taxon>Vertebrata</taxon>
        <taxon>Euteleostomi</taxon>
        <taxon>Mammalia</taxon>
        <taxon>Eutheria</taxon>
        <taxon>Laurasiatheria</taxon>
        <taxon>Chiroptera</taxon>
        <taxon>Yangochiroptera</taxon>
        <taxon>Vespertilionidae</taxon>
        <taxon>Cnephaeus</taxon>
    </lineage>
</organism>
<evidence type="ECO:0000256" key="3">
    <source>
        <dbReference type="PROSITE-ProRule" id="PRU00023"/>
    </source>
</evidence>
<dbReference type="SUPFAM" id="SSF48403">
    <property type="entry name" value="Ankyrin repeat"/>
    <property type="match status" value="1"/>
</dbReference>
<feature type="domain" description="Notch C-terminal" evidence="5">
    <location>
        <begin position="663"/>
        <end position="728"/>
    </location>
</feature>
<dbReference type="PANTHER" id="PTHR24126:SF14">
    <property type="entry name" value="ANK_REP_REGION DOMAIN-CONTAINING PROTEIN"/>
    <property type="match status" value="1"/>
</dbReference>
<dbReference type="Proteomes" id="UP001177744">
    <property type="component" value="Unassembled WGS sequence"/>
</dbReference>
<keyword evidence="1" id="KW-0677">Repeat</keyword>
<feature type="compositionally biased region" description="Polar residues" evidence="4">
    <location>
        <begin position="443"/>
        <end position="454"/>
    </location>
</feature>
<reference evidence="6" key="1">
    <citation type="submission" date="2023-06" db="EMBL/GenBank/DDBJ databases">
        <title>Reference genome for the Northern bat (Eptesicus nilssonii), a most northern bat species.</title>
        <authorList>
            <person name="Laine V.N."/>
            <person name="Pulliainen A.T."/>
            <person name="Lilley T.M."/>
        </authorList>
    </citation>
    <scope>NUCLEOTIDE SEQUENCE</scope>
    <source>
        <strain evidence="6">BLF_Eptnil</strain>
        <tissue evidence="6">Kidney</tissue>
    </source>
</reference>
<gene>
    <name evidence="6" type="ORF">QTO34_011162</name>
</gene>
<dbReference type="InterPro" id="IPR036770">
    <property type="entry name" value="Ankyrin_rpt-contain_sf"/>
</dbReference>
<feature type="compositionally biased region" description="Polar residues" evidence="4">
    <location>
        <begin position="671"/>
        <end position="689"/>
    </location>
</feature>
<feature type="compositionally biased region" description="Polar residues" evidence="4">
    <location>
        <begin position="421"/>
        <end position="434"/>
    </location>
</feature>
<proteinExistence type="predicted"/>
<feature type="repeat" description="ANK" evidence="3">
    <location>
        <begin position="88"/>
        <end position="120"/>
    </location>
</feature>
<dbReference type="GO" id="GO:0038023">
    <property type="term" value="F:signaling receptor activity"/>
    <property type="evidence" value="ECO:0007669"/>
    <property type="project" value="InterPro"/>
</dbReference>
<sequence>MDQQHLEAADIRRTPSLALTPPQAEQEVDVLDVNVRGPDGCTPLMLASLRGGSSDMSEEDEDAEDSSANIITDLVYQGASLQAQTDRTGEMALHLAARYSRADAAKRLLDAGADANAQDNMGRCPLHAAVAADAQGLPGHVGFHGLLCGFLYVSHSVLLGVLVWYPSEEIGSILCTVMEVVILIRNRVTDLDARMNDGTTPLILAARLAVEGMVAELINCQADVNAVDDHGRKICSSLGSGCQQVEATLLLLKNGANRDMQDNKVIWAPSGRAWPSSAQHLRPPCLPQLRLAIRGDASVPCCPEGSYEAAKILLDHFANRDITDHMDRLPRDVARERMHHDIVRLLDEYNVAPSPPGSVLTSALSPVICGPNRSFLSLKHTPMGKKPRRPNAKSAVPTSLPNLAKEAKEAKGGRRKKSLSDKAQLSESSVTLSPVDSLESPHTYVSDTTSSPMITSPGLLQASPNSMLATAAAPAPVHAQHALSFSNLREIQPLAHGPGTVLPSVSQLLSHHHMVPPGSGSAGSVGRLHPVPVPADWMNRMEMNESQYNEMFGMVLAPAEGTPPGIAPQSRPPEGKHMTAPREPLPPIVTFQLIKGGIAQPAGAPQPQSSCPPAAAGPLPTMYQIPEMARLPSMAFPAAVMPQQDGQVVQTILPTYHPFPASVGKYPTPPSQHSYASSNAAERTPSHSGHLQGEHPYLTPSPESPDQWSSSSPHSASDWSDVTTSPTPGGAGGGPRGPGTHMSEPARSNMQVYA</sequence>
<protein>
    <recommendedName>
        <fullName evidence="5">Notch C-terminal domain-containing protein</fullName>
    </recommendedName>
</protein>
<accession>A0AA40HCZ7</accession>
<dbReference type="Pfam" id="PF00023">
    <property type="entry name" value="Ank"/>
    <property type="match status" value="1"/>
</dbReference>
<dbReference type="InterPro" id="IPR022336">
    <property type="entry name" value="Notch_2"/>
</dbReference>
<comment type="caution">
    <text evidence="6">The sequence shown here is derived from an EMBL/GenBank/DDBJ whole genome shotgun (WGS) entry which is preliminary data.</text>
</comment>
<dbReference type="PRINTS" id="PR01985">
    <property type="entry name" value="NOTCH2"/>
</dbReference>
<keyword evidence="2 3" id="KW-0040">ANK repeat</keyword>
<dbReference type="GO" id="GO:0007219">
    <property type="term" value="P:Notch signaling pathway"/>
    <property type="evidence" value="ECO:0007669"/>
    <property type="project" value="InterPro"/>
</dbReference>
<dbReference type="PANTHER" id="PTHR24126">
    <property type="entry name" value="ANKYRIN REPEAT, PH AND SEC7 DOMAIN CONTAINING PROTEIN SECG-RELATED"/>
    <property type="match status" value="1"/>
</dbReference>
<evidence type="ECO:0000313" key="7">
    <source>
        <dbReference type="Proteomes" id="UP001177744"/>
    </source>
</evidence>
<feature type="region of interest" description="Disordered" evidence="4">
    <location>
        <begin position="378"/>
        <end position="458"/>
    </location>
</feature>
<dbReference type="Pfam" id="PF12796">
    <property type="entry name" value="Ank_2"/>
    <property type="match status" value="1"/>
</dbReference>
<feature type="region of interest" description="Disordered" evidence="4">
    <location>
        <begin position="663"/>
        <end position="754"/>
    </location>
</feature>
<dbReference type="EMBL" id="JAULJE010000022">
    <property type="protein sequence ID" value="KAK1328991.1"/>
    <property type="molecule type" value="Genomic_DNA"/>
</dbReference>
<dbReference type="GO" id="GO:0043235">
    <property type="term" value="C:receptor complex"/>
    <property type="evidence" value="ECO:0007669"/>
    <property type="project" value="InterPro"/>
</dbReference>
<evidence type="ECO:0000256" key="4">
    <source>
        <dbReference type="SAM" id="MobiDB-lite"/>
    </source>
</evidence>
<dbReference type="InterPro" id="IPR024600">
    <property type="entry name" value="Notch_C"/>
</dbReference>
<dbReference type="SMART" id="SM01334">
    <property type="entry name" value="DUF3454"/>
    <property type="match status" value="1"/>
</dbReference>
<dbReference type="Gene3D" id="1.25.40.20">
    <property type="entry name" value="Ankyrin repeat-containing domain"/>
    <property type="match status" value="1"/>
</dbReference>
<feature type="region of interest" description="Disordered" evidence="4">
    <location>
        <begin position="599"/>
        <end position="618"/>
    </location>
</feature>
<dbReference type="GO" id="GO:0006915">
    <property type="term" value="P:apoptotic process"/>
    <property type="evidence" value="ECO:0007669"/>
    <property type="project" value="InterPro"/>
</dbReference>
<feature type="compositionally biased region" description="Low complexity" evidence="4">
    <location>
        <begin position="700"/>
        <end position="728"/>
    </location>
</feature>
<evidence type="ECO:0000259" key="5">
    <source>
        <dbReference type="SMART" id="SM01334"/>
    </source>
</evidence>